<feature type="region of interest" description="Disordered" evidence="5">
    <location>
        <begin position="628"/>
        <end position="648"/>
    </location>
</feature>
<feature type="chain" id="PRO_5036365965" description="Bulb-type lectin domain-containing protein" evidence="6">
    <location>
        <begin position="16"/>
        <end position="648"/>
    </location>
</feature>
<sequence>MRLLAAALVAAGASAASLRRGMDQNTAMVLGPDAVSPTTRDVTTREGLGENLPYPSVDYLGVGYDLIRGNPDGDPETQLDPGFRNSVVELVWDQSNEHLSRDMRYLQPVGGFAFPEYSCHMSSSSRELSTESDYQSSLQVDASVQGGYGVGGFSGSFSASAGFGEFARDVASKGSERFELVSYCLQFVAGFNKGADTKLKQMPHFEAAVQGLVGGDQDTWNAFFEEFGTHYISKVHLGGKMIHQVTMDRSSVEKIRNSNVDVSLAVEASFGAGSGGSSASFSKNKEARDAMQSASAESRTLVLGGLPPTAGGKDDSAFGEWAASVREAPMPVRYELTPFYELATSMDKSTYDMMFKTYSDEQVKLAKKKQSQSSGPVSKLFPGDTLPAGKRLDPPGGKAYGLLEDDGSFRLKDRYDNVLWEAPVTTSSGTDGEKAELRYTTKGTFDIRRGQKTLFSAHTGMHKCHNNPPGRLELQMDGNLVVYSSNGKVMWMSGTDGGKMNSEGVRNNGFFGEGCKLPNPTEIKKGQSLRAGEKLVSGGASLELRNDGRISLFGNGRELWHNHLENQHNGPFTLTLQPDGNLVEYNKDHSAVWAANIHDCDKKGTVARLNGDGNFVVYEEYGEPVWSTDTGDFSTNRDDPLGDRESAC</sequence>
<keyword evidence="6" id="KW-0732">Signal</keyword>
<feature type="compositionally biased region" description="Basic and acidic residues" evidence="5">
    <location>
        <begin position="635"/>
        <end position="648"/>
    </location>
</feature>
<keyword evidence="4" id="KW-1015">Disulfide bond</keyword>
<dbReference type="Proteomes" id="UP000322899">
    <property type="component" value="Unassembled WGS sequence"/>
</dbReference>
<evidence type="ECO:0000256" key="6">
    <source>
        <dbReference type="SAM" id="SignalP"/>
    </source>
</evidence>
<comment type="subcellular location">
    <subcellularLocation>
        <location evidence="1">Secreted</location>
    </subcellularLocation>
</comment>
<feature type="domain" description="Bulb-type lectin" evidence="7">
    <location>
        <begin position="520"/>
        <end position="630"/>
    </location>
</feature>
<dbReference type="AlphaFoldDB" id="A0A5A8E5Z9"/>
<evidence type="ECO:0000256" key="2">
    <source>
        <dbReference type="ARBA" id="ARBA00022525"/>
    </source>
</evidence>
<evidence type="ECO:0000256" key="4">
    <source>
        <dbReference type="ARBA" id="ARBA00023157"/>
    </source>
</evidence>
<dbReference type="Proteomes" id="UP000323011">
    <property type="component" value="Unassembled WGS sequence"/>
</dbReference>
<evidence type="ECO:0000256" key="3">
    <source>
        <dbReference type="ARBA" id="ARBA00022852"/>
    </source>
</evidence>
<evidence type="ECO:0008006" key="13">
    <source>
        <dbReference type="Google" id="ProtNLM"/>
    </source>
</evidence>
<feature type="signal peptide" evidence="6">
    <location>
        <begin position="1"/>
        <end position="15"/>
    </location>
</feature>
<dbReference type="PROSITE" id="PS50927">
    <property type="entry name" value="BULB_LECTIN"/>
    <property type="match status" value="2"/>
</dbReference>
<accession>A0A5A8E5Z9</accession>
<dbReference type="PANTHER" id="PTHR45742:SF8">
    <property type="entry name" value="FLOCCULATION PROTEIN FLO11"/>
    <property type="match status" value="1"/>
</dbReference>
<gene>
    <name evidence="10" type="ORF">FNF27_05398</name>
    <name evidence="9" type="ORF">FNF29_01973</name>
</gene>
<dbReference type="Pfam" id="PF01823">
    <property type="entry name" value="MACPF"/>
    <property type="match status" value="1"/>
</dbReference>
<dbReference type="InterPro" id="IPR001480">
    <property type="entry name" value="Bulb-type_lectin_dom"/>
</dbReference>
<keyword evidence="3" id="KW-0204">Cytolysis</keyword>
<dbReference type="PANTHER" id="PTHR45742">
    <property type="entry name" value="COMPLEMENT COMPONENT C6"/>
    <property type="match status" value="1"/>
</dbReference>
<feature type="domain" description="MACPF" evidence="8">
    <location>
        <begin position="42"/>
        <end position="373"/>
    </location>
</feature>
<reference evidence="11 12" key="1">
    <citation type="submission" date="2019-07" db="EMBL/GenBank/DDBJ databases">
        <title>Genomes of Cafeteria roenbergensis.</title>
        <authorList>
            <person name="Fischer M.G."/>
            <person name="Hackl T."/>
            <person name="Roman M."/>
        </authorList>
    </citation>
    <scope>NUCLEOTIDE SEQUENCE [LARGE SCALE GENOMIC DNA]</scope>
    <source>
        <strain evidence="9 12">BVI</strain>
        <strain evidence="10 11">E4-10P</strain>
    </source>
</reference>
<proteinExistence type="predicted"/>
<dbReference type="GO" id="GO:0031640">
    <property type="term" value="P:killing of cells of another organism"/>
    <property type="evidence" value="ECO:0007669"/>
    <property type="project" value="UniProtKB-KW"/>
</dbReference>
<dbReference type="EMBL" id="VLTN01000008">
    <property type="protein sequence ID" value="KAA0155222.1"/>
    <property type="molecule type" value="Genomic_DNA"/>
</dbReference>
<organism evidence="10 11">
    <name type="scientific">Cafeteria roenbergensis</name>
    <name type="common">Marine flagellate</name>
    <dbReference type="NCBI Taxonomy" id="33653"/>
    <lineage>
        <taxon>Eukaryota</taxon>
        <taxon>Sar</taxon>
        <taxon>Stramenopiles</taxon>
        <taxon>Bigyra</taxon>
        <taxon>Opalozoa</taxon>
        <taxon>Bicosoecida</taxon>
        <taxon>Cafeteriaceae</taxon>
        <taxon>Cafeteria</taxon>
    </lineage>
</organism>
<dbReference type="InterPro" id="IPR036426">
    <property type="entry name" value="Bulb-type_lectin_dom_sf"/>
</dbReference>
<feature type="region of interest" description="Disordered" evidence="5">
    <location>
        <begin position="367"/>
        <end position="396"/>
    </location>
</feature>
<keyword evidence="2" id="KW-0964">Secreted</keyword>
<evidence type="ECO:0000313" key="10">
    <source>
        <dbReference type="EMBL" id="KAA0173173.1"/>
    </source>
</evidence>
<evidence type="ECO:0000313" key="11">
    <source>
        <dbReference type="Proteomes" id="UP000322899"/>
    </source>
</evidence>
<evidence type="ECO:0000256" key="1">
    <source>
        <dbReference type="ARBA" id="ARBA00004613"/>
    </source>
</evidence>
<dbReference type="GO" id="GO:0005576">
    <property type="term" value="C:extracellular region"/>
    <property type="evidence" value="ECO:0007669"/>
    <property type="project" value="UniProtKB-SubCell"/>
</dbReference>
<dbReference type="Gene3D" id="2.90.10.10">
    <property type="entry name" value="Bulb-type lectin domain"/>
    <property type="match status" value="2"/>
</dbReference>
<dbReference type="InterPro" id="IPR020864">
    <property type="entry name" value="MACPF"/>
</dbReference>
<dbReference type="OrthoDB" id="206985at2759"/>
<keyword evidence="12" id="KW-1185">Reference proteome</keyword>
<dbReference type="SMART" id="SM00108">
    <property type="entry name" value="B_lectin"/>
    <property type="match status" value="2"/>
</dbReference>
<feature type="region of interest" description="Disordered" evidence="5">
    <location>
        <begin position="272"/>
        <end position="307"/>
    </location>
</feature>
<evidence type="ECO:0000259" key="8">
    <source>
        <dbReference type="PROSITE" id="PS51412"/>
    </source>
</evidence>
<dbReference type="PROSITE" id="PS51412">
    <property type="entry name" value="MACPF_2"/>
    <property type="match status" value="1"/>
</dbReference>
<dbReference type="SMART" id="SM00457">
    <property type="entry name" value="MACPF"/>
    <property type="match status" value="1"/>
</dbReference>
<evidence type="ECO:0000256" key="5">
    <source>
        <dbReference type="SAM" id="MobiDB-lite"/>
    </source>
</evidence>
<dbReference type="SUPFAM" id="SSF51110">
    <property type="entry name" value="alpha-D-mannose-specific plant lectins"/>
    <property type="match status" value="2"/>
</dbReference>
<protein>
    <recommendedName>
        <fullName evidence="13">Bulb-type lectin domain-containing protein</fullName>
    </recommendedName>
</protein>
<name>A0A5A8E5Z9_CAFRO</name>
<evidence type="ECO:0000313" key="12">
    <source>
        <dbReference type="Proteomes" id="UP000323011"/>
    </source>
</evidence>
<dbReference type="EMBL" id="VLTO01000037">
    <property type="protein sequence ID" value="KAA0173173.1"/>
    <property type="molecule type" value="Genomic_DNA"/>
</dbReference>
<evidence type="ECO:0000259" key="7">
    <source>
        <dbReference type="PROSITE" id="PS50927"/>
    </source>
</evidence>
<feature type="domain" description="Bulb-type lectin" evidence="7">
    <location>
        <begin position="377"/>
        <end position="495"/>
    </location>
</feature>
<comment type="caution">
    <text evidence="10">The sequence shown here is derived from an EMBL/GenBank/DDBJ whole genome shotgun (WGS) entry which is preliminary data.</text>
</comment>
<evidence type="ECO:0000313" key="9">
    <source>
        <dbReference type="EMBL" id="KAA0155222.1"/>
    </source>
</evidence>